<dbReference type="EMBL" id="MLHJ01000087">
    <property type="protein sequence ID" value="OOF41372.1"/>
    <property type="molecule type" value="Genomic_DNA"/>
</dbReference>
<keyword evidence="2" id="KW-1185">Reference proteome</keyword>
<dbReference type="RefSeq" id="WP_077417292.1">
    <property type="nucleotide sequence ID" value="NZ_MLHI01000047.1"/>
</dbReference>
<reference evidence="1 2" key="1">
    <citation type="submission" date="2016-10" db="EMBL/GenBank/DDBJ databases">
        <title>Rodentibacter gen. nov. and new species.</title>
        <authorList>
            <person name="Christensen H."/>
        </authorList>
    </citation>
    <scope>NUCLEOTIDE SEQUENCE [LARGE SCALE GENOMIC DNA]</scope>
    <source>
        <strain evidence="1 2">CCUG17206</strain>
    </source>
</reference>
<gene>
    <name evidence="1" type="ORF">BKK50_08600</name>
</gene>
<protein>
    <submittedName>
        <fullName evidence="1">Uncharacterized protein</fullName>
    </submittedName>
</protein>
<sequence>MKKRFILCFSIVILNACSNNENLKTETEIDRMVNKIFRANHTGWECDPIGASFEKFKIKQELLKKYQIKQTNEKKTFSEIISDWGCPR</sequence>
<dbReference type="Proteomes" id="UP000189433">
    <property type="component" value="Unassembled WGS sequence"/>
</dbReference>
<name>A0A1V3IJ67_9PAST</name>
<proteinExistence type="predicted"/>
<accession>A0A1V3IJ67</accession>
<dbReference type="AlphaFoldDB" id="A0A1V3IJ67"/>
<evidence type="ECO:0000313" key="1">
    <source>
        <dbReference type="EMBL" id="OOF41372.1"/>
    </source>
</evidence>
<evidence type="ECO:0000313" key="2">
    <source>
        <dbReference type="Proteomes" id="UP000189433"/>
    </source>
</evidence>
<comment type="caution">
    <text evidence="1">The sequence shown here is derived from an EMBL/GenBank/DDBJ whole genome shotgun (WGS) entry which is preliminary data.</text>
</comment>
<organism evidence="1 2">
    <name type="scientific">Rodentibacter rarus</name>
    <dbReference type="NCBI Taxonomy" id="1908260"/>
    <lineage>
        <taxon>Bacteria</taxon>
        <taxon>Pseudomonadati</taxon>
        <taxon>Pseudomonadota</taxon>
        <taxon>Gammaproteobacteria</taxon>
        <taxon>Pasteurellales</taxon>
        <taxon>Pasteurellaceae</taxon>
        <taxon>Rodentibacter</taxon>
    </lineage>
</organism>